<dbReference type="OrthoDB" id="1451596at2"/>
<name>A0A127V930_9SPHI</name>
<dbReference type="PATRIC" id="fig|188932.3.peg.994"/>
<keyword evidence="3 6" id="KW-0812">Transmembrane</keyword>
<keyword evidence="9" id="KW-0132">Cell division</keyword>
<feature type="transmembrane region" description="Helical" evidence="6">
    <location>
        <begin position="679"/>
        <end position="700"/>
    </location>
</feature>
<keyword evidence="9" id="KW-0131">Cell cycle</keyword>
<feature type="transmembrane region" description="Helical" evidence="6">
    <location>
        <begin position="376"/>
        <end position="405"/>
    </location>
</feature>
<comment type="subcellular location">
    <subcellularLocation>
        <location evidence="1">Cell membrane</location>
        <topology evidence="1">Multi-pass membrane protein</topology>
    </subcellularLocation>
</comment>
<evidence type="ECO:0000256" key="6">
    <source>
        <dbReference type="SAM" id="Phobius"/>
    </source>
</evidence>
<evidence type="ECO:0000313" key="10">
    <source>
        <dbReference type="Proteomes" id="UP000071561"/>
    </source>
</evidence>
<evidence type="ECO:0000256" key="5">
    <source>
        <dbReference type="ARBA" id="ARBA00023136"/>
    </source>
</evidence>
<dbReference type="Pfam" id="PF12704">
    <property type="entry name" value="MacB_PCD"/>
    <property type="match status" value="1"/>
</dbReference>
<gene>
    <name evidence="9" type="ORF">AY601_0965</name>
</gene>
<sequence length="799" mass="89585">MFKLNFKVALRNLWKNKGFALINIGGLAIGLTCCLLLLLYVNYQLGYDKQFKDIDRIYGVPKHAANTAGFDRTLGPLDNGLPATLAAEAQEKIQGIEAVSRLINIYKLVNYKSNSFKINSWAVDPQFLQIFEYKFIKGNAQTAFADPKSILITAKMADKLFGKTNPIGQVIKWDNREALKVTAVIEDLPGNQTIQFEALTTWTFFLMNNPGFKDLGWYTGYTNTVIKLKDNKYFGSADAALRKMIIEHSMDKYDRTEAFLFPFSKTHLYTQFENGKSVGGKIDQVKLFLFLAFCVLAIACINYMNLSTARSEKRAREVGVRKALGSTRKAIAGQFMVESLVLSFIAMTIAFVLLEFCLPYFNHLLDIEMTINYVSIPFWLALLALILITGILAGSYPSFYLSSFVPVKVLKGFTGIGKKYLPIRKVLVVVQFGCSVCMIICAIIIYKQISYIRNKPLGFNKENLVELEATGEFSKPGKREIFRRELIRSGAVLSATDYSTGLTNHGNNSSDVTWPGNNDNWKYSWNNRVTGYDFIKTIGAELVSGRDFAREFATDTSNVLLNESAVKVMGLKNPVGTMITKAGSPFKIIGVIKDYSYESPAYKVSPTITFLATPATPKREIYVELLRLNPAQNLSTSIQMIKDLSLKMNPAYPVELYFVNKEMEDKLANERLLSVLSNLFGGFAILISCLGLLGLALYMAEQRSKEISIRKVLGADLSHLLILLNKDFMKLVLISNLIACPMAYIISYQWIQQFDYRAEITLWPMIATVGLSIGIALLTVSLQTFKVVRANPVDALKYE</sequence>
<feature type="transmembrane region" description="Helical" evidence="6">
    <location>
        <begin position="335"/>
        <end position="356"/>
    </location>
</feature>
<accession>A0A127V930</accession>
<feature type="domain" description="ABC3 transporter permease C-terminal" evidence="7">
    <location>
        <begin position="290"/>
        <end position="397"/>
    </location>
</feature>
<proteinExistence type="predicted"/>
<evidence type="ECO:0000256" key="1">
    <source>
        <dbReference type="ARBA" id="ARBA00004651"/>
    </source>
</evidence>
<dbReference type="GO" id="GO:0022857">
    <property type="term" value="F:transmembrane transporter activity"/>
    <property type="evidence" value="ECO:0007669"/>
    <property type="project" value="TreeGrafter"/>
</dbReference>
<evidence type="ECO:0000256" key="4">
    <source>
        <dbReference type="ARBA" id="ARBA00022989"/>
    </source>
</evidence>
<evidence type="ECO:0000313" key="9">
    <source>
        <dbReference type="EMBL" id="AMP97902.1"/>
    </source>
</evidence>
<feature type="transmembrane region" description="Helical" evidence="6">
    <location>
        <begin position="20"/>
        <end position="41"/>
    </location>
</feature>
<protein>
    <submittedName>
        <fullName evidence="9">Cell division protein FtsX</fullName>
    </submittedName>
</protein>
<dbReference type="GO" id="GO:0051301">
    <property type="term" value="P:cell division"/>
    <property type="evidence" value="ECO:0007669"/>
    <property type="project" value="UniProtKB-KW"/>
</dbReference>
<dbReference type="InterPro" id="IPR025857">
    <property type="entry name" value="MacB_PCD"/>
</dbReference>
<feature type="domain" description="MacB-like periplasmic core" evidence="8">
    <location>
        <begin position="21"/>
        <end position="242"/>
    </location>
</feature>
<keyword evidence="5 6" id="KW-0472">Membrane</keyword>
<evidence type="ECO:0000256" key="3">
    <source>
        <dbReference type="ARBA" id="ARBA00022692"/>
    </source>
</evidence>
<dbReference type="KEGG" id="pcm:AY601_0965"/>
<dbReference type="PANTHER" id="PTHR30572:SF18">
    <property type="entry name" value="ABC-TYPE MACROLIDE FAMILY EXPORT SYSTEM PERMEASE COMPONENT 2"/>
    <property type="match status" value="1"/>
</dbReference>
<dbReference type="EMBL" id="CP014504">
    <property type="protein sequence ID" value="AMP97902.1"/>
    <property type="molecule type" value="Genomic_DNA"/>
</dbReference>
<dbReference type="InterPro" id="IPR003838">
    <property type="entry name" value="ABC3_permease_C"/>
</dbReference>
<evidence type="ECO:0000259" key="8">
    <source>
        <dbReference type="Pfam" id="PF12704"/>
    </source>
</evidence>
<feature type="transmembrane region" description="Helical" evidence="6">
    <location>
        <begin position="287"/>
        <end position="306"/>
    </location>
</feature>
<reference evidence="9 10" key="1">
    <citation type="submission" date="2016-03" db="EMBL/GenBank/DDBJ databases">
        <title>Complete genome sequence of Pedobacter cryoconitis PAMC 27485.</title>
        <authorList>
            <person name="Lee J."/>
            <person name="Kim O.-S."/>
        </authorList>
    </citation>
    <scope>NUCLEOTIDE SEQUENCE [LARGE SCALE GENOMIC DNA]</scope>
    <source>
        <strain evidence="9 10">PAMC 27485</strain>
    </source>
</reference>
<dbReference type="Proteomes" id="UP000071561">
    <property type="component" value="Chromosome"/>
</dbReference>
<feature type="domain" description="ABC3 transporter permease C-terminal" evidence="7">
    <location>
        <begin position="679"/>
        <end position="792"/>
    </location>
</feature>
<dbReference type="AlphaFoldDB" id="A0A127V930"/>
<keyword evidence="2" id="KW-1003">Cell membrane</keyword>
<feature type="transmembrane region" description="Helical" evidence="6">
    <location>
        <begin position="763"/>
        <end position="782"/>
    </location>
</feature>
<evidence type="ECO:0000259" key="7">
    <source>
        <dbReference type="Pfam" id="PF02687"/>
    </source>
</evidence>
<dbReference type="PANTHER" id="PTHR30572">
    <property type="entry name" value="MEMBRANE COMPONENT OF TRANSPORTER-RELATED"/>
    <property type="match status" value="1"/>
</dbReference>
<dbReference type="GO" id="GO:0005886">
    <property type="term" value="C:plasma membrane"/>
    <property type="evidence" value="ECO:0007669"/>
    <property type="project" value="UniProtKB-SubCell"/>
</dbReference>
<feature type="transmembrane region" description="Helical" evidence="6">
    <location>
        <begin position="426"/>
        <end position="446"/>
    </location>
</feature>
<dbReference type="RefSeq" id="WP_068397213.1">
    <property type="nucleotide sequence ID" value="NZ_CP014504.1"/>
</dbReference>
<evidence type="ECO:0000256" key="2">
    <source>
        <dbReference type="ARBA" id="ARBA00022475"/>
    </source>
</evidence>
<dbReference type="Pfam" id="PF02687">
    <property type="entry name" value="FtsX"/>
    <property type="match status" value="2"/>
</dbReference>
<dbReference type="InterPro" id="IPR050250">
    <property type="entry name" value="Macrolide_Exporter_MacB"/>
</dbReference>
<keyword evidence="10" id="KW-1185">Reference proteome</keyword>
<keyword evidence="4 6" id="KW-1133">Transmembrane helix</keyword>
<organism evidence="9 10">
    <name type="scientific">Pedobacter cryoconitis</name>
    <dbReference type="NCBI Taxonomy" id="188932"/>
    <lineage>
        <taxon>Bacteria</taxon>
        <taxon>Pseudomonadati</taxon>
        <taxon>Bacteroidota</taxon>
        <taxon>Sphingobacteriia</taxon>
        <taxon>Sphingobacteriales</taxon>
        <taxon>Sphingobacteriaceae</taxon>
        <taxon>Pedobacter</taxon>
    </lineage>
</organism>
<feature type="transmembrane region" description="Helical" evidence="6">
    <location>
        <begin position="731"/>
        <end position="751"/>
    </location>
</feature>